<comment type="similarity">
    <text evidence="1">Belongs to the Gfo/Idh/MocA family.</text>
</comment>
<dbReference type="RefSeq" id="WP_139601246.1">
    <property type="nucleotide sequence ID" value="NZ_VDCQ01000006.1"/>
</dbReference>
<dbReference type="PANTHER" id="PTHR22604:SF105">
    <property type="entry name" value="TRANS-1,2-DIHYDROBENZENE-1,2-DIOL DEHYDROGENASE"/>
    <property type="match status" value="1"/>
</dbReference>
<evidence type="ECO:0000256" key="1">
    <source>
        <dbReference type="ARBA" id="ARBA00010928"/>
    </source>
</evidence>
<keyword evidence="2" id="KW-0560">Oxidoreductase</keyword>
<evidence type="ECO:0000313" key="6">
    <source>
        <dbReference type="Proteomes" id="UP000307943"/>
    </source>
</evidence>
<dbReference type="InterPro" id="IPR000683">
    <property type="entry name" value="Gfo/Idh/MocA-like_OxRdtase_N"/>
</dbReference>
<gene>
    <name evidence="5" type="ORF">FE784_06065</name>
</gene>
<evidence type="ECO:0000259" key="4">
    <source>
        <dbReference type="Pfam" id="PF22725"/>
    </source>
</evidence>
<feature type="domain" description="GFO/IDH/MocA-like oxidoreductase" evidence="4">
    <location>
        <begin position="134"/>
        <end position="253"/>
    </location>
</feature>
<sequence>MVAEKLRWGIVGCAGIAIRSVIPGIQQSSRGEVVAIASRDEEKAKQTAEKLGIPKAYGSYEALIADGDIDAVYIPLPNHLHKEWTIRAAEAGKHVLCEKPFALDASEAQEMVDACDRHGVKLAEAFMYRYHPRYSRIKDIIASGEIGTIRGIHGAFTFNNSGNTTNFRNDQSMGGGSIYDIGVYPISAARLLLGREPEAATVHAFFSPEHGGVDMMASGLLEFAGGVGLTFDCAMWAAGRNTLEVLGTDGRIELPSAFVCNPSEPSVFYVTAKGKRREERLDAVNQYSLQADDVAASVLDGAPLSFASSDAIANMRVVDACLESARTRSRVTISNG</sequence>
<proteinExistence type="inferred from homology"/>
<dbReference type="SUPFAM" id="SSF51735">
    <property type="entry name" value="NAD(P)-binding Rossmann-fold domains"/>
    <property type="match status" value="1"/>
</dbReference>
<comment type="caution">
    <text evidence="5">The sequence shown here is derived from an EMBL/GenBank/DDBJ whole genome shotgun (WGS) entry which is preliminary data.</text>
</comment>
<name>A0A5C4TDL9_9BACL</name>
<dbReference type="PANTHER" id="PTHR22604">
    <property type="entry name" value="OXIDOREDUCTASES"/>
    <property type="match status" value="1"/>
</dbReference>
<evidence type="ECO:0000259" key="3">
    <source>
        <dbReference type="Pfam" id="PF01408"/>
    </source>
</evidence>
<dbReference type="InterPro" id="IPR050984">
    <property type="entry name" value="Gfo/Idh/MocA_domain"/>
</dbReference>
<dbReference type="InterPro" id="IPR036291">
    <property type="entry name" value="NAD(P)-bd_dom_sf"/>
</dbReference>
<dbReference type="AlphaFoldDB" id="A0A5C4TDL9"/>
<keyword evidence="6" id="KW-1185">Reference proteome</keyword>
<accession>A0A5C4TDL9</accession>
<dbReference type="GO" id="GO:0016491">
    <property type="term" value="F:oxidoreductase activity"/>
    <property type="evidence" value="ECO:0007669"/>
    <property type="project" value="UniProtKB-KW"/>
</dbReference>
<evidence type="ECO:0000313" key="5">
    <source>
        <dbReference type="EMBL" id="TNJ67111.1"/>
    </source>
</evidence>
<dbReference type="InterPro" id="IPR055170">
    <property type="entry name" value="GFO_IDH_MocA-like_dom"/>
</dbReference>
<protein>
    <submittedName>
        <fullName evidence="5">Gfo/Idh/MocA family oxidoreductase</fullName>
    </submittedName>
</protein>
<dbReference type="Gene3D" id="3.30.360.10">
    <property type="entry name" value="Dihydrodipicolinate Reductase, domain 2"/>
    <property type="match status" value="1"/>
</dbReference>
<dbReference type="Pfam" id="PF22725">
    <property type="entry name" value="GFO_IDH_MocA_C3"/>
    <property type="match status" value="1"/>
</dbReference>
<dbReference type="EMBL" id="VDCQ01000006">
    <property type="protein sequence ID" value="TNJ67111.1"/>
    <property type="molecule type" value="Genomic_DNA"/>
</dbReference>
<dbReference type="Proteomes" id="UP000307943">
    <property type="component" value="Unassembled WGS sequence"/>
</dbReference>
<organism evidence="5 6">
    <name type="scientific">Paenibacillus hemerocallicola</name>
    <dbReference type="NCBI Taxonomy" id="1172614"/>
    <lineage>
        <taxon>Bacteria</taxon>
        <taxon>Bacillati</taxon>
        <taxon>Bacillota</taxon>
        <taxon>Bacilli</taxon>
        <taxon>Bacillales</taxon>
        <taxon>Paenibacillaceae</taxon>
        <taxon>Paenibacillus</taxon>
    </lineage>
</organism>
<dbReference type="Gene3D" id="3.40.50.720">
    <property type="entry name" value="NAD(P)-binding Rossmann-like Domain"/>
    <property type="match status" value="1"/>
</dbReference>
<dbReference type="GO" id="GO:0000166">
    <property type="term" value="F:nucleotide binding"/>
    <property type="evidence" value="ECO:0007669"/>
    <property type="project" value="InterPro"/>
</dbReference>
<reference evidence="5 6" key="1">
    <citation type="submission" date="2019-05" db="EMBL/GenBank/DDBJ databases">
        <title>We sequenced the genome of Paenibacillus hemerocallicola KCTC 33185 for further insight into its adaptation and study the phylogeny of Paenibacillus.</title>
        <authorList>
            <person name="Narsing Rao M.P."/>
        </authorList>
    </citation>
    <scope>NUCLEOTIDE SEQUENCE [LARGE SCALE GENOMIC DNA]</scope>
    <source>
        <strain evidence="5 6">KCTC 33185</strain>
    </source>
</reference>
<dbReference type="OrthoDB" id="9815825at2"/>
<dbReference type="SUPFAM" id="SSF55347">
    <property type="entry name" value="Glyceraldehyde-3-phosphate dehydrogenase-like, C-terminal domain"/>
    <property type="match status" value="1"/>
</dbReference>
<feature type="domain" description="Gfo/Idh/MocA-like oxidoreductase N-terminal" evidence="3">
    <location>
        <begin position="6"/>
        <end position="124"/>
    </location>
</feature>
<dbReference type="Pfam" id="PF01408">
    <property type="entry name" value="GFO_IDH_MocA"/>
    <property type="match status" value="1"/>
</dbReference>
<evidence type="ECO:0000256" key="2">
    <source>
        <dbReference type="ARBA" id="ARBA00023002"/>
    </source>
</evidence>